<keyword evidence="4 9" id="KW-0418">Kinase</keyword>
<protein>
    <submittedName>
        <fullName evidence="9">Kinase-like protein</fullName>
    </submittedName>
</protein>
<dbReference type="SUPFAM" id="SSF48403">
    <property type="entry name" value="Ankyrin repeat"/>
    <property type="match status" value="1"/>
</dbReference>
<dbReference type="AlphaFoldDB" id="A0A061RE69"/>
<dbReference type="PROSITE" id="PS50297">
    <property type="entry name" value="ANK_REP_REGION"/>
    <property type="match status" value="1"/>
</dbReference>
<dbReference type="PROSITE" id="PS00107">
    <property type="entry name" value="PROTEIN_KINASE_ATP"/>
    <property type="match status" value="1"/>
</dbReference>
<evidence type="ECO:0000256" key="6">
    <source>
        <dbReference type="PROSITE-ProRule" id="PRU00023"/>
    </source>
</evidence>
<dbReference type="FunFam" id="3.30.200.20:FF:000180">
    <property type="entry name" value="serine/threonine-protein kinase STY46-like"/>
    <property type="match status" value="1"/>
</dbReference>
<name>A0A061RE69_9CHLO</name>
<feature type="binding site" evidence="7">
    <location>
        <position position="220"/>
    </location>
    <ligand>
        <name>ATP</name>
        <dbReference type="ChEBI" id="CHEBI:30616"/>
    </ligand>
</feature>
<dbReference type="Gene3D" id="3.30.200.20">
    <property type="entry name" value="Phosphorylase Kinase, domain 1"/>
    <property type="match status" value="1"/>
</dbReference>
<dbReference type="InterPro" id="IPR008271">
    <property type="entry name" value="Ser/Thr_kinase_AS"/>
</dbReference>
<dbReference type="InterPro" id="IPR011009">
    <property type="entry name" value="Kinase-like_dom_sf"/>
</dbReference>
<keyword evidence="6" id="KW-0040">ANK repeat</keyword>
<feature type="domain" description="Protein kinase" evidence="8">
    <location>
        <begin position="193"/>
        <end position="502"/>
    </location>
</feature>
<evidence type="ECO:0000256" key="5">
    <source>
        <dbReference type="ARBA" id="ARBA00022840"/>
    </source>
</evidence>
<dbReference type="InterPro" id="IPR036770">
    <property type="entry name" value="Ankyrin_rpt-contain_sf"/>
</dbReference>
<dbReference type="PROSITE" id="PS50088">
    <property type="entry name" value="ANK_REPEAT"/>
    <property type="match status" value="1"/>
</dbReference>
<evidence type="ECO:0000256" key="2">
    <source>
        <dbReference type="ARBA" id="ARBA00022679"/>
    </source>
</evidence>
<dbReference type="CDD" id="cd13999">
    <property type="entry name" value="STKc_MAP3K-like"/>
    <property type="match status" value="1"/>
</dbReference>
<keyword evidence="5 7" id="KW-0067">ATP-binding</keyword>
<evidence type="ECO:0000256" key="3">
    <source>
        <dbReference type="ARBA" id="ARBA00022741"/>
    </source>
</evidence>
<proteinExistence type="inferred from homology"/>
<dbReference type="SMART" id="SM00220">
    <property type="entry name" value="S_TKc"/>
    <property type="match status" value="1"/>
</dbReference>
<comment type="similarity">
    <text evidence="1">Belongs to the protein kinase superfamily. TKL Ser/Thr protein kinase family.</text>
</comment>
<gene>
    <name evidence="9" type="ORF">TSPGSL018_4546</name>
</gene>
<dbReference type="GO" id="GO:0005524">
    <property type="term" value="F:ATP binding"/>
    <property type="evidence" value="ECO:0007669"/>
    <property type="project" value="UniProtKB-UniRule"/>
</dbReference>
<dbReference type="EMBL" id="GBEZ01015946">
    <property type="protein sequence ID" value="JAC70258.1"/>
    <property type="molecule type" value="Transcribed_RNA"/>
</dbReference>
<dbReference type="Pfam" id="PF00069">
    <property type="entry name" value="Pkinase"/>
    <property type="match status" value="1"/>
</dbReference>
<keyword evidence="3 7" id="KW-0547">Nucleotide-binding</keyword>
<dbReference type="InterPro" id="IPR000719">
    <property type="entry name" value="Prot_kinase_dom"/>
</dbReference>
<evidence type="ECO:0000256" key="4">
    <source>
        <dbReference type="ARBA" id="ARBA00022777"/>
    </source>
</evidence>
<sequence length="518" mass="57712">MTSENDTQELGGRRRSQRTTDTDTYYNRVVSCSKVSESEAGLAAGMHSSHGENASRRRALLDLLFFCGAGDVTRAQEIVETWRIDVKDDKSCDYDRRYPLHLAASEGCYRVVDWLIKAGADVNVVDRFKHTPLEDAVRGDHAEVAKLLMQAGAMVLHNGRLVALDESGYACYVEMYKGNFEADMEWEVDPDSLVLETAVGHGEFGTVYKAKWHDSTVAVKVLNNSSELAQGELRSELSTLRKTHHPHTMQCLGAVTSKKPFMIITEYMPMGSVADILEKSINLGLQRFAELALHTARGMAYLHQRQPSCVIHRDLKPANIMIGSSPYVEGKHRRQILFSQGVAKIADFGLCKTIPIEVRIDKAKAAGLTTLDENGLAQPEPSQKGTGPSYKMTGETGSYRYMAPEVFRHEPYNRKVDVYSFAMICYYLFTGMPPMFEYSAVRAAQLAALRGVRPMWPEPNRWGSKVPESVKRLVERCWSADPESRPEFSEICSELRQILPTLPAAKAPDGPGCGCSIQ</sequence>
<accession>A0A061RE69</accession>
<dbReference type="Gene3D" id="1.25.40.20">
    <property type="entry name" value="Ankyrin repeat-containing domain"/>
    <property type="match status" value="1"/>
</dbReference>
<dbReference type="PIRSF" id="PIRSF000654">
    <property type="entry name" value="Integrin-linked_kinase"/>
    <property type="match status" value="1"/>
</dbReference>
<dbReference type="PROSITE" id="PS00108">
    <property type="entry name" value="PROTEIN_KINASE_ST"/>
    <property type="match status" value="1"/>
</dbReference>
<evidence type="ECO:0000259" key="8">
    <source>
        <dbReference type="PROSITE" id="PS50011"/>
    </source>
</evidence>
<evidence type="ECO:0000256" key="1">
    <source>
        <dbReference type="ARBA" id="ARBA00005843"/>
    </source>
</evidence>
<feature type="repeat" description="ANK" evidence="6">
    <location>
        <begin position="95"/>
        <end position="127"/>
    </location>
</feature>
<evidence type="ECO:0000313" key="9">
    <source>
        <dbReference type="EMBL" id="JAC70258.1"/>
    </source>
</evidence>
<dbReference type="InterPro" id="IPR051681">
    <property type="entry name" value="Ser/Thr_Kinases-Pseudokinases"/>
</dbReference>
<dbReference type="PANTHER" id="PTHR44329:SF140">
    <property type="entry name" value="INACTIVE PROTEIN TYROSINE KINASE PTKL"/>
    <property type="match status" value="1"/>
</dbReference>
<dbReference type="Gene3D" id="1.10.510.10">
    <property type="entry name" value="Transferase(Phosphotransferase) domain 1"/>
    <property type="match status" value="1"/>
</dbReference>
<dbReference type="SMART" id="SM00248">
    <property type="entry name" value="ANK"/>
    <property type="match status" value="2"/>
</dbReference>
<dbReference type="GO" id="GO:0004674">
    <property type="term" value="F:protein serine/threonine kinase activity"/>
    <property type="evidence" value="ECO:0007669"/>
    <property type="project" value="TreeGrafter"/>
</dbReference>
<evidence type="ECO:0000256" key="7">
    <source>
        <dbReference type="PROSITE-ProRule" id="PRU10141"/>
    </source>
</evidence>
<dbReference type="Pfam" id="PF12796">
    <property type="entry name" value="Ank_2"/>
    <property type="match status" value="1"/>
</dbReference>
<dbReference type="InterPro" id="IPR002110">
    <property type="entry name" value="Ankyrin_rpt"/>
</dbReference>
<dbReference type="InterPro" id="IPR017441">
    <property type="entry name" value="Protein_kinase_ATP_BS"/>
</dbReference>
<reference evidence="9" key="1">
    <citation type="submission" date="2014-05" db="EMBL/GenBank/DDBJ databases">
        <title>The transcriptome of the halophilic microalga Tetraselmis sp. GSL018 isolated from the Great Salt Lake, Utah.</title>
        <authorList>
            <person name="Jinkerson R.E."/>
            <person name="D'Adamo S."/>
            <person name="Posewitz M.C."/>
        </authorList>
    </citation>
    <scope>NUCLEOTIDE SEQUENCE</scope>
    <source>
        <strain evidence="9">GSL018</strain>
    </source>
</reference>
<dbReference type="PROSITE" id="PS50011">
    <property type="entry name" value="PROTEIN_KINASE_DOM"/>
    <property type="match status" value="1"/>
</dbReference>
<keyword evidence="2" id="KW-0808">Transferase</keyword>
<dbReference type="SUPFAM" id="SSF56112">
    <property type="entry name" value="Protein kinase-like (PK-like)"/>
    <property type="match status" value="1"/>
</dbReference>
<organism evidence="9">
    <name type="scientific">Tetraselmis sp. GSL018</name>
    <dbReference type="NCBI Taxonomy" id="582737"/>
    <lineage>
        <taxon>Eukaryota</taxon>
        <taxon>Viridiplantae</taxon>
        <taxon>Chlorophyta</taxon>
        <taxon>core chlorophytes</taxon>
        <taxon>Chlorodendrophyceae</taxon>
        <taxon>Chlorodendrales</taxon>
        <taxon>Chlorodendraceae</taxon>
        <taxon>Tetraselmis</taxon>
    </lineage>
</organism>
<dbReference type="PANTHER" id="PTHR44329">
    <property type="entry name" value="SERINE/THREONINE-PROTEIN KINASE TNNI3K-RELATED"/>
    <property type="match status" value="1"/>
</dbReference>